<reference evidence="8" key="1">
    <citation type="journal article" date="2014" name="Int. J. Syst. Evol. Microbiol.">
        <title>Complete genome sequence of Corynebacterium casei LMG S-19264T (=DSM 44701T), isolated from a smear-ripened cheese.</title>
        <authorList>
            <consortium name="US DOE Joint Genome Institute (JGI-PGF)"/>
            <person name="Walter F."/>
            <person name="Albersmeier A."/>
            <person name="Kalinowski J."/>
            <person name="Ruckert C."/>
        </authorList>
    </citation>
    <scope>NUCLEOTIDE SEQUENCE</scope>
    <source>
        <strain evidence="8">KCTC 23077</strain>
    </source>
</reference>
<dbReference type="Gene3D" id="1.20.5.1930">
    <property type="match status" value="1"/>
</dbReference>
<feature type="compositionally biased region" description="Low complexity" evidence="4">
    <location>
        <begin position="427"/>
        <end position="437"/>
    </location>
</feature>
<keyword evidence="1" id="KW-0808">Transferase</keyword>
<keyword evidence="9" id="KW-1185">Reference proteome</keyword>
<keyword evidence="5" id="KW-1133">Transmembrane helix</keyword>
<protein>
    <submittedName>
        <fullName evidence="8">Two-component sensor histidine kinase</fullName>
    </submittedName>
</protein>
<keyword evidence="5" id="KW-0472">Membrane</keyword>
<feature type="compositionally biased region" description="Basic and acidic residues" evidence="4">
    <location>
        <begin position="411"/>
        <end position="426"/>
    </location>
</feature>
<keyword evidence="5" id="KW-0812">Transmembrane</keyword>
<evidence type="ECO:0000256" key="5">
    <source>
        <dbReference type="SAM" id="Phobius"/>
    </source>
</evidence>
<evidence type="ECO:0000256" key="2">
    <source>
        <dbReference type="ARBA" id="ARBA00022777"/>
    </source>
</evidence>
<feature type="region of interest" description="Disordered" evidence="4">
    <location>
        <begin position="394"/>
        <end position="437"/>
    </location>
</feature>
<dbReference type="InterPro" id="IPR011712">
    <property type="entry name" value="Sig_transdc_His_kin_sub3_dim/P"/>
</dbReference>
<evidence type="ECO:0000256" key="1">
    <source>
        <dbReference type="ARBA" id="ARBA00022679"/>
    </source>
</evidence>
<gene>
    <name evidence="8" type="ORF">GCM10007067_21330</name>
</gene>
<feature type="domain" description="Histidine kinase/HSP90-like ATPase" evidence="6">
    <location>
        <begin position="305"/>
        <end position="389"/>
    </location>
</feature>
<dbReference type="InterPro" id="IPR050482">
    <property type="entry name" value="Sensor_HK_TwoCompSys"/>
</dbReference>
<comment type="caution">
    <text evidence="8">The sequence shown here is derived from an EMBL/GenBank/DDBJ whole genome shotgun (WGS) entry which is preliminary data.</text>
</comment>
<feature type="transmembrane region" description="Helical" evidence="5">
    <location>
        <begin position="93"/>
        <end position="112"/>
    </location>
</feature>
<dbReference type="SUPFAM" id="SSF55874">
    <property type="entry name" value="ATPase domain of HSP90 chaperone/DNA topoisomerase II/histidine kinase"/>
    <property type="match status" value="1"/>
</dbReference>
<keyword evidence="2 8" id="KW-0418">Kinase</keyword>
<dbReference type="PANTHER" id="PTHR24421">
    <property type="entry name" value="NITRATE/NITRITE SENSOR PROTEIN NARX-RELATED"/>
    <property type="match status" value="1"/>
</dbReference>
<name>A0A918WAC4_9GAMM</name>
<accession>A0A918WAC4</accession>
<dbReference type="GO" id="GO:0046983">
    <property type="term" value="F:protein dimerization activity"/>
    <property type="evidence" value="ECO:0007669"/>
    <property type="project" value="InterPro"/>
</dbReference>
<dbReference type="InterPro" id="IPR003594">
    <property type="entry name" value="HATPase_dom"/>
</dbReference>
<feature type="transmembrane region" description="Helical" evidence="5">
    <location>
        <begin position="67"/>
        <end position="87"/>
    </location>
</feature>
<dbReference type="EMBL" id="BMYD01000003">
    <property type="protein sequence ID" value="GHA82980.1"/>
    <property type="molecule type" value="Genomic_DNA"/>
</dbReference>
<dbReference type="PANTHER" id="PTHR24421:SF63">
    <property type="entry name" value="SENSOR HISTIDINE KINASE DESK"/>
    <property type="match status" value="1"/>
</dbReference>
<sequence length="437" mass="47111">MTRAPLRHTARMPNRFAAAALRLRHRLVPDELQLSWMPFFVLGYLAFLFLPLLFGSAQGLDGWRPRLGALVPTLASVAVFLPLYFAVYRCTGARRVACMLAIAGLGYALAPINPYSNTYVIYAAGFAPFAARGLAGRMGWLALVLALYLAEIVWLGHPLIVFGLTLVVAVAVFTGNHFMQENARKRAELRLSHDEVRRLAALAERERIGRDLHDLLGHTLSLVALKSELACRLVERDPQAARRELAEVGRVARDALTQVRSAVTGIRAAGLAAELASARLLLEADGVEFRYSLATLSMPPALETVLAMTVREAVTNVQRHARAQRASIALERDGDDLVLHVQDDGRGGAIVPGNGLAGMRERIEALGGRLRIDTARAGGTRLEARLPLELQTSAGAQATGEQGDHPALGDARSDRGSDQREPDTGRRAAGLPGAAAA</sequence>
<dbReference type="AlphaFoldDB" id="A0A918WAC4"/>
<dbReference type="Proteomes" id="UP000646426">
    <property type="component" value="Unassembled WGS sequence"/>
</dbReference>
<evidence type="ECO:0000313" key="8">
    <source>
        <dbReference type="EMBL" id="GHA82980.1"/>
    </source>
</evidence>
<keyword evidence="3" id="KW-0902">Two-component regulatory system</keyword>
<dbReference type="Pfam" id="PF07730">
    <property type="entry name" value="HisKA_3"/>
    <property type="match status" value="1"/>
</dbReference>
<evidence type="ECO:0000256" key="3">
    <source>
        <dbReference type="ARBA" id="ARBA00023012"/>
    </source>
</evidence>
<dbReference type="Pfam" id="PF02518">
    <property type="entry name" value="HATPase_c"/>
    <property type="match status" value="1"/>
</dbReference>
<reference evidence="8" key="2">
    <citation type="submission" date="2020-09" db="EMBL/GenBank/DDBJ databases">
        <authorList>
            <person name="Sun Q."/>
            <person name="Kim S."/>
        </authorList>
    </citation>
    <scope>NUCLEOTIDE SEQUENCE</scope>
    <source>
        <strain evidence="8">KCTC 23077</strain>
    </source>
</reference>
<feature type="transmembrane region" description="Helical" evidence="5">
    <location>
        <begin position="119"/>
        <end position="149"/>
    </location>
</feature>
<evidence type="ECO:0000313" key="9">
    <source>
        <dbReference type="Proteomes" id="UP000646426"/>
    </source>
</evidence>
<evidence type="ECO:0000259" key="6">
    <source>
        <dbReference type="Pfam" id="PF02518"/>
    </source>
</evidence>
<evidence type="ECO:0000256" key="4">
    <source>
        <dbReference type="SAM" id="MobiDB-lite"/>
    </source>
</evidence>
<dbReference type="InterPro" id="IPR036890">
    <property type="entry name" value="HATPase_C_sf"/>
</dbReference>
<feature type="transmembrane region" description="Helical" evidence="5">
    <location>
        <begin position="155"/>
        <end position="176"/>
    </location>
</feature>
<dbReference type="GO" id="GO:0000155">
    <property type="term" value="F:phosphorelay sensor kinase activity"/>
    <property type="evidence" value="ECO:0007669"/>
    <property type="project" value="InterPro"/>
</dbReference>
<dbReference type="GO" id="GO:0016020">
    <property type="term" value="C:membrane"/>
    <property type="evidence" value="ECO:0007669"/>
    <property type="project" value="InterPro"/>
</dbReference>
<dbReference type="Gene3D" id="3.30.565.10">
    <property type="entry name" value="Histidine kinase-like ATPase, C-terminal domain"/>
    <property type="match status" value="1"/>
</dbReference>
<dbReference type="CDD" id="cd16917">
    <property type="entry name" value="HATPase_UhpB-NarQ-NarX-like"/>
    <property type="match status" value="1"/>
</dbReference>
<evidence type="ECO:0000259" key="7">
    <source>
        <dbReference type="Pfam" id="PF07730"/>
    </source>
</evidence>
<feature type="transmembrane region" description="Helical" evidence="5">
    <location>
        <begin position="36"/>
        <end position="55"/>
    </location>
</feature>
<proteinExistence type="predicted"/>
<feature type="domain" description="Signal transduction histidine kinase subgroup 3 dimerisation and phosphoacceptor" evidence="7">
    <location>
        <begin position="204"/>
        <end position="270"/>
    </location>
</feature>
<organism evidence="8 9">
    <name type="scientific">Cognatilysobacter bugurensis</name>
    <dbReference type="NCBI Taxonomy" id="543356"/>
    <lineage>
        <taxon>Bacteria</taxon>
        <taxon>Pseudomonadati</taxon>
        <taxon>Pseudomonadota</taxon>
        <taxon>Gammaproteobacteria</taxon>
        <taxon>Lysobacterales</taxon>
        <taxon>Lysobacteraceae</taxon>
        <taxon>Cognatilysobacter</taxon>
    </lineage>
</organism>